<dbReference type="PANTHER" id="PTHR42866">
    <property type="entry name" value="3-DEOXY-MANNO-OCTULOSONATE CYTIDYLYLTRANSFERASE"/>
    <property type="match status" value="1"/>
</dbReference>
<dbReference type="GO" id="GO:0008690">
    <property type="term" value="F:3-deoxy-manno-octulosonate cytidylyltransferase activity"/>
    <property type="evidence" value="ECO:0007669"/>
    <property type="project" value="UniProtKB-EC"/>
</dbReference>
<reference evidence="5 6" key="1">
    <citation type="submission" date="2022-03" db="EMBL/GenBank/DDBJ databases">
        <title>Parabacteroides sp. nov. isolated from swine feces.</title>
        <authorList>
            <person name="Bak J.E."/>
        </authorList>
    </citation>
    <scope>NUCLEOTIDE SEQUENCE [LARGE SCALE GENOMIC DNA]</scope>
    <source>
        <strain evidence="5 6">AGMB00274</strain>
    </source>
</reference>
<dbReference type="CDD" id="cd02517">
    <property type="entry name" value="CMP-KDO-Synthetase"/>
    <property type="match status" value="1"/>
</dbReference>
<dbReference type="Proteomes" id="UP001165444">
    <property type="component" value="Unassembled WGS sequence"/>
</dbReference>
<dbReference type="EC" id="2.7.7.38" evidence="4"/>
<evidence type="ECO:0000256" key="4">
    <source>
        <dbReference type="HAMAP-Rule" id="MF_00057"/>
    </source>
</evidence>
<dbReference type="NCBIfam" id="NF009905">
    <property type="entry name" value="PRK13368.1"/>
    <property type="match status" value="1"/>
</dbReference>
<comment type="catalytic activity">
    <reaction evidence="4">
        <text>3-deoxy-alpha-D-manno-oct-2-ulosonate + CTP = CMP-3-deoxy-beta-D-manno-octulosonate + diphosphate</text>
        <dbReference type="Rhea" id="RHEA:23448"/>
        <dbReference type="ChEBI" id="CHEBI:33019"/>
        <dbReference type="ChEBI" id="CHEBI:37563"/>
        <dbReference type="ChEBI" id="CHEBI:85986"/>
        <dbReference type="ChEBI" id="CHEBI:85987"/>
        <dbReference type="EC" id="2.7.7.38"/>
    </reaction>
</comment>
<dbReference type="EMBL" id="JAKZMM010000019">
    <property type="protein sequence ID" value="MCJ2380738.1"/>
    <property type="molecule type" value="Genomic_DNA"/>
</dbReference>
<dbReference type="NCBIfam" id="NF003950">
    <property type="entry name" value="PRK05450.1-3"/>
    <property type="match status" value="1"/>
</dbReference>
<comment type="pathway">
    <text evidence="4">Nucleotide-sugar biosynthesis; CMP-3-deoxy-D-manno-octulosonate biosynthesis; CMP-3-deoxy-D-manno-octulosonate from 3-deoxy-D-manno-octulosonate and CTP: step 1/1.</text>
</comment>
<comment type="subcellular location">
    <subcellularLocation>
        <location evidence="4">Cytoplasm</location>
    </subcellularLocation>
</comment>
<accession>A0ABT0C132</accession>
<keyword evidence="4" id="KW-0963">Cytoplasm</keyword>
<gene>
    <name evidence="4 5" type="primary">kdsB</name>
    <name evidence="5" type="ORF">MUN53_08965</name>
</gene>
<evidence type="ECO:0000313" key="5">
    <source>
        <dbReference type="EMBL" id="MCJ2380738.1"/>
    </source>
</evidence>
<comment type="function">
    <text evidence="4">Activates KDO (a required 8-carbon sugar) for incorporation into bacterial lipopolysaccharide in Gram-negative bacteria.</text>
</comment>
<keyword evidence="2 4" id="KW-0548">Nucleotidyltransferase</keyword>
<sequence length="251" mass="28602">MKFIGIIPARYASTRFPGKPLADMDGKPMIQRVYEQVIQAVDEVCVATDDERIEAAVKAFGGKVVMTSDKHRSGTDRCFEAYQKIGKGFDVVINIQGDEPFIHPEQIETIKSCFTDEQVQIATLVKPFLPDDDFESTLFNPNSPKVVVNKKMEAMYFSRSIIPYIRGKQYTEWLPSHTFYKHIGMYAYRADVLAEITALPQSTLELAESLEQLRWLENGYKIKVGITRQETIGIDTPEDLLKALEVLRNRK</sequence>
<organism evidence="5 6">
    <name type="scientific">Parabacteroides faecalis</name>
    <dbReference type="NCBI Taxonomy" id="2924040"/>
    <lineage>
        <taxon>Bacteria</taxon>
        <taxon>Pseudomonadati</taxon>
        <taxon>Bacteroidota</taxon>
        <taxon>Bacteroidia</taxon>
        <taxon>Bacteroidales</taxon>
        <taxon>Tannerellaceae</taxon>
        <taxon>Parabacteroides</taxon>
    </lineage>
</organism>
<comment type="caution">
    <text evidence="5">The sequence shown here is derived from an EMBL/GenBank/DDBJ whole genome shotgun (WGS) entry which is preliminary data.</text>
</comment>
<evidence type="ECO:0000313" key="6">
    <source>
        <dbReference type="Proteomes" id="UP001165444"/>
    </source>
</evidence>
<proteinExistence type="inferred from homology"/>
<evidence type="ECO:0000256" key="3">
    <source>
        <dbReference type="ARBA" id="ARBA00022985"/>
    </source>
</evidence>
<dbReference type="NCBIfam" id="TIGR00466">
    <property type="entry name" value="kdsB"/>
    <property type="match status" value="1"/>
</dbReference>
<dbReference type="InterPro" id="IPR004528">
    <property type="entry name" value="KdsB"/>
</dbReference>
<dbReference type="RefSeq" id="WP_022456342.1">
    <property type="nucleotide sequence ID" value="NZ_JAKZMM010000019.1"/>
</dbReference>
<comment type="similarity">
    <text evidence="4">Belongs to the KdsB family.</text>
</comment>
<name>A0ABT0C132_9BACT</name>
<dbReference type="InterPro" id="IPR003329">
    <property type="entry name" value="Cytidylyl_trans"/>
</dbReference>
<keyword evidence="1 4" id="KW-0808">Transferase</keyword>
<protein>
    <recommendedName>
        <fullName evidence="4">3-deoxy-manno-octulosonate cytidylyltransferase</fullName>
        <ecNumber evidence="4">2.7.7.38</ecNumber>
    </recommendedName>
    <alternativeName>
        <fullName evidence="4">CMP-2-keto-3-deoxyoctulosonic acid synthase</fullName>
        <shortName evidence="4">CKS</shortName>
        <shortName evidence="4">CMP-KDO synthase</shortName>
    </alternativeName>
</protein>
<dbReference type="NCBIfam" id="NF003952">
    <property type="entry name" value="PRK05450.1-5"/>
    <property type="match status" value="1"/>
</dbReference>
<dbReference type="SUPFAM" id="SSF53448">
    <property type="entry name" value="Nucleotide-diphospho-sugar transferases"/>
    <property type="match status" value="1"/>
</dbReference>
<dbReference type="InterPro" id="IPR029044">
    <property type="entry name" value="Nucleotide-diphossugar_trans"/>
</dbReference>
<dbReference type="Gene3D" id="3.90.550.10">
    <property type="entry name" value="Spore Coat Polysaccharide Biosynthesis Protein SpsA, Chain A"/>
    <property type="match status" value="1"/>
</dbReference>
<dbReference type="HAMAP" id="MF_00057">
    <property type="entry name" value="KdsB"/>
    <property type="match status" value="1"/>
</dbReference>
<dbReference type="Pfam" id="PF02348">
    <property type="entry name" value="CTP_transf_3"/>
    <property type="match status" value="1"/>
</dbReference>
<dbReference type="PANTHER" id="PTHR42866:SF2">
    <property type="entry name" value="3-DEOXY-MANNO-OCTULOSONATE CYTIDYLYLTRANSFERASE, MITOCHONDRIAL"/>
    <property type="match status" value="1"/>
</dbReference>
<keyword evidence="3 4" id="KW-0448">Lipopolysaccharide biosynthesis</keyword>
<evidence type="ECO:0000256" key="1">
    <source>
        <dbReference type="ARBA" id="ARBA00022679"/>
    </source>
</evidence>
<keyword evidence="6" id="KW-1185">Reference proteome</keyword>
<evidence type="ECO:0000256" key="2">
    <source>
        <dbReference type="ARBA" id="ARBA00022695"/>
    </source>
</evidence>